<accession>A0A1U7CZD1</accession>
<gene>
    <name evidence="2" type="ORF">BSF38_10056</name>
</gene>
<evidence type="ECO:0000256" key="1">
    <source>
        <dbReference type="SAM" id="MobiDB-lite"/>
    </source>
</evidence>
<evidence type="ECO:0000313" key="2">
    <source>
        <dbReference type="EMBL" id="APW64271.1"/>
    </source>
</evidence>
<reference evidence="2 3" key="1">
    <citation type="submission" date="2016-12" db="EMBL/GenBank/DDBJ databases">
        <title>Comparative genomics of four Isosphaeraceae planctomycetes: a common pool of plasmids and glycoside hydrolase genes.</title>
        <authorList>
            <person name="Ivanova A."/>
        </authorList>
    </citation>
    <scope>NUCLEOTIDE SEQUENCE [LARGE SCALE GENOMIC DNA]</scope>
    <source>
        <strain evidence="2 3">PX4</strain>
        <plasmid evidence="3">palbo1</plasmid>
    </source>
</reference>
<dbReference type="Proteomes" id="UP000186309">
    <property type="component" value="Plasmid PALBO1"/>
</dbReference>
<proteinExistence type="predicted"/>
<keyword evidence="2" id="KW-0614">Plasmid</keyword>
<dbReference type="EMBL" id="CP019083">
    <property type="protein sequence ID" value="APW64271.1"/>
    <property type="molecule type" value="Genomic_DNA"/>
</dbReference>
<geneLocation type="plasmid" evidence="3">
    <name>palbo1</name>
</geneLocation>
<protein>
    <submittedName>
        <fullName evidence="2">Uncharacterized protein</fullName>
    </submittedName>
</protein>
<evidence type="ECO:0000313" key="3">
    <source>
        <dbReference type="Proteomes" id="UP000186309"/>
    </source>
</evidence>
<feature type="region of interest" description="Disordered" evidence="1">
    <location>
        <begin position="32"/>
        <end position="72"/>
    </location>
</feature>
<dbReference type="KEGG" id="pbor:BSF38_10056"/>
<organism evidence="2 3">
    <name type="scientific">Paludisphaera borealis</name>
    <dbReference type="NCBI Taxonomy" id="1387353"/>
    <lineage>
        <taxon>Bacteria</taxon>
        <taxon>Pseudomonadati</taxon>
        <taxon>Planctomycetota</taxon>
        <taxon>Planctomycetia</taxon>
        <taxon>Isosphaerales</taxon>
        <taxon>Isosphaeraceae</taxon>
        <taxon>Paludisphaera</taxon>
    </lineage>
</organism>
<feature type="compositionally biased region" description="Basic and acidic residues" evidence="1">
    <location>
        <begin position="34"/>
        <end position="54"/>
    </location>
</feature>
<name>A0A1U7CZD1_9BACT</name>
<sequence>MLTQRGRLWLDGASRTVKKAFAGLFTKAGRRRRHDEQAYRRAEDSKDAVQRNSEDSFPASDPPAWTSGVKRG</sequence>
<dbReference type="AlphaFoldDB" id="A0A1U7CZD1"/>
<keyword evidence="3" id="KW-1185">Reference proteome</keyword>